<accession>A0AAN5BXP5</accession>
<dbReference type="Proteomes" id="UP001165205">
    <property type="component" value="Unassembled WGS sequence"/>
</dbReference>
<feature type="region of interest" description="Disordered" evidence="1">
    <location>
        <begin position="1"/>
        <end position="222"/>
    </location>
</feature>
<dbReference type="EMBL" id="BSYA01000058">
    <property type="protein sequence ID" value="GMG29508.1"/>
    <property type="molecule type" value="Genomic_DNA"/>
</dbReference>
<proteinExistence type="predicted"/>
<protein>
    <submittedName>
        <fullName evidence="2">Unnamed protein product</fullName>
    </submittedName>
</protein>
<sequence>MSTLDKIHSDNNPKQGFHPSAGNSQPLTDKGVSVHELHIFRRPSANFRNQHQPGRKVSPKDYAPEFHAETYPPGTAPASNSYTPNTRSEVGSQAQNPNVERSHGKESVRTTADQSLQGATSQDVHTGLGHPGGGQTSAELRHDGQKHRKNPGGGLEGVGASQEPRNERQIPGLRGLERDEAKGGQRGDKGALAAEDRQPESAETLDAEWKYEPQTQRQRFQA</sequence>
<feature type="compositionally biased region" description="Basic and acidic residues" evidence="1">
    <location>
        <begin position="58"/>
        <end position="68"/>
    </location>
</feature>
<evidence type="ECO:0000256" key="1">
    <source>
        <dbReference type="SAM" id="MobiDB-lite"/>
    </source>
</evidence>
<feature type="compositionally biased region" description="Polar residues" evidence="1">
    <location>
        <begin position="109"/>
        <end position="124"/>
    </location>
</feature>
<evidence type="ECO:0000313" key="3">
    <source>
        <dbReference type="Proteomes" id="UP001165205"/>
    </source>
</evidence>
<dbReference type="AlphaFoldDB" id="A0AAN5BXP5"/>
<feature type="compositionally biased region" description="Polar residues" evidence="1">
    <location>
        <begin position="213"/>
        <end position="222"/>
    </location>
</feature>
<evidence type="ECO:0000313" key="2">
    <source>
        <dbReference type="EMBL" id="GMG29508.1"/>
    </source>
</evidence>
<feature type="compositionally biased region" description="Polar residues" evidence="1">
    <location>
        <begin position="77"/>
        <end position="99"/>
    </location>
</feature>
<gene>
    <name evidence="2" type="ORF">Aory04_000576000</name>
</gene>
<organism evidence="2 3">
    <name type="scientific">Aspergillus oryzae</name>
    <name type="common">Yellow koji mold</name>
    <dbReference type="NCBI Taxonomy" id="5062"/>
    <lineage>
        <taxon>Eukaryota</taxon>
        <taxon>Fungi</taxon>
        <taxon>Dikarya</taxon>
        <taxon>Ascomycota</taxon>
        <taxon>Pezizomycotina</taxon>
        <taxon>Eurotiomycetes</taxon>
        <taxon>Eurotiomycetidae</taxon>
        <taxon>Eurotiales</taxon>
        <taxon>Aspergillaceae</taxon>
        <taxon>Aspergillus</taxon>
        <taxon>Aspergillus subgen. Circumdati</taxon>
    </lineage>
</organism>
<feature type="compositionally biased region" description="Basic and acidic residues" evidence="1">
    <location>
        <begin position="1"/>
        <end position="11"/>
    </location>
</feature>
<name>A0AAN5BXP5_ASPOZ</name>
<comment type="caution">
    <text evidence="2">The sequence shown here is derived from an EMBL/GenBank/DDBJ whole genome shotgun (WGS) entry which is preliminary data.</text>
</comment>
<reference evidence="2" key="1">
    <citation type="submission" date="2023-04" db="EMBL/GenBank/DDBJ databases">
        <title>Aspergillus oryzae NBRC 4228.</title>
        <authorList>
            <person name="Ichikawa N."/>
            <person name="Sato H."/>
            <person name="Tonouchi N."/>
        </authorList>
    </citation>
    <scope>NUCLEOTIDE SEQUENCE</scope>
    <source>
        <strain evidence="2">NBRC 4228</strain>
    </source>
</reference>
<feature type="compositionally biased region" description="Basic and acidic residues" evidence="1">
    <location>
        <begin position="175"/>
        <end position="200"/>
    </location>
</feature>